<keyword evidence="2" id="KW-1185">Reference proteome</keyword>
<sequence length="158" mass="16308">MQPSLPINCKSCEVSISKTSLPYNSEPANATASKTIIDSPTDEEAGVSSIILPVAECKLLSVCVLSSLPSRTSVLCIEVCCGGGSLVFAIDEPPPTLLTFDTTCCDGIIVDVLGILAKGGASLLMLNRLLKAAIASLCFSLAAFEDVKGGLGCVDLRL</sequence>
<protein>
    <submittedName>
        <fullName evidence="1">Uncharacterized protein</fullName>
    </submittedName>
</protein>
<dbReference type="Proteomes" id="UP000092445">
    <property type="component" value="Unassembled WGS sequence"/>
</dbReference>
<evidence type="ECO:0000313" key="1">
    <source>
        <dbReference type="EnsemblMetazoa" id="GPAI032730-PA"/>
    </source>
</evidence>
<dbReference type="AlphaFoldDB" id="A0A1B0A2U3"/>
<name>A0A1B0A2U3_GLOPL</name>
<accession>A0A1B0A2U3</accession>
<evidence type="ECO:0000313" key="2">
    <source>
        <dbReference type="Proteomes" id="UP000092445"/>
    </source>
</evidence>
<dbReference type="VEuPathDB" id="VectorBase:GPAI032730"/>
<organism evidence="1 2">
    <name type="scientific">Glossina pallidipes</name>
    <name type="common">Tsetse fly</name>
    <dbReference type="NCBI Taxonomy" id="7398"/>
    <lineage>
        <taxon>Eukaryota</taxon>
        <taxon>Metazoa</taxon>
        <taxon>Ecdysozoa</taxon>
        <taxon>Arthropoda</taxon>
        <taxon>Hexapoda</taxon>
        <taxon>Insecta</taxon>
        <taxon>Pterygota</taxon>
        <taxon>Neoptera</taxon>
        <taxon>Endopterygota</taxon>
        <taxon>Diptera</taxon>
        <taxon>Brachycera</taxon>
        <taxon>Muscomorpha</taxon>
        <taxon>Hippoboscoidea</taxon>
        <taxon>Glossinidae</taxon>
        <taxon>Glossina</taxon>
    </lineage>
</organism>
<proteinExistence type="predicted"/>
<reference evidence="1" key="2">
    <citation type="submission" date="2020-05" db="UniProtKB">
        <authorList>
            <consortium name="EnsemblMetazoa"/>
        </authorList>
    </citation>
    <scope>IDENTIFICATION</scope>
    <source>
        <strain evidence="1">IAEA</strain>
    </source>
</reference>
<dbReference type="EnsemblMetazoa" id="GPAI032730-RA">
    <property type="protein sequence ID" value="GPAI032730-PA"/>
    <property type="gene ID" value="GPAI032730"/>
</dbReference>
<reference evidence="2" key="1">
    <citation type="submission" date="2014-03" db="EMBL/GenBank/DDBJ databases">
        <authorList>
            <person name="Aksoy S."/>
            <person name="Warren W."/>
            <person name="Wilson R.K."/>
        </authorList>
    </citation>
    <scope>NUCLEOTIDE SEQUENCE [LARGE SCALE GENOMIC DNA]</scope>
    <source>
        <strain evidence="2">IAEA</strain>
    </source>
</reference>